<dbReference type="GO" id="GO:0022857">
    <property type="term" value="F:transmembrane transporter activity"/>
    <property type="evidence" value="ECO:0007669"/>
    <property type="project" value="InterPro"/>
</dbReference>
<dbReference type="CDD" id="cd13638">
    <property type="entry name" value="PBP2_EcProx_like"/>
    <property type="match status" value="1"/>
</dbReference>
<dbReference type="EMBL" id="CP159837">
    <property type="protein sequence ID" value="XCM38882.1"/>
    <property type="molecule type" value="Genomic_DNA"/>
</dbReference>
<organism evidence="2">
    <name type="scientific">Planktothricoides raciborskii GIHE-MW2</name>
    <dbReference type="NCBI Taxonomy" id="2792601"/>
    <lineage>
        <taxon>Bacteria</taxon>
        <taxon>Bacillati</taxon>
        <taxon>Cyanobacteriota</taxon>
        <taxon>Cyanophyceae</taxon>
        <taxon>Oscillatoriophycideae</taxon>
        <taxon>Oscillatoriales</taxon>
        <taxon>Oscillatoriaceae</taxon>
        <taxon>Planktothricoides</taxon>
    </lineage>
</organism>
<dbReference type="RefSeq" id="WP_082348720.1">
    <property type="nucleotide sequence ID" value="NZ_CP159837.1"/>
</dbReference>
<dbReference type="InterPro" id="IPR007210">
    <property type="entry name" value="ABC_Gly_betaine_transp_sub-bd"/>
</dbReference>
<protein>
    <submittedName>
        <fullName evidence="2">Glycine betaine/L-proline ABC transporter substrate-binding protein ProX</fullName>
    </submittedName>
</protein>
<reference evidence="2" key="1">
    <citation type="submission" date="2024-07" db="EMBL/GenBank/DDBJ databases">
        <authorList>
            <person name="Kim Y.J."/>
            <person name="Jeong J.Y."/>
        </authorList>
    </citation>
    <scope>NUCLEOTIDE SEQUENCE</scope>
    <source>
        <strain evidence="2">GIHE-MW2</strain>
    </source>
</reference>
<evidence type="ECO:0000313" key="2">
    <source>
        <dbReference type="EMBL" id="XCM38882.1"/>
    </source>
</evidence>
<feature type="domain" description="ABC-type glycine betaine transport system substrate-binding" evidence="1">
    <location>
        <begin position="51"/>
        <end position="323"/>
    </location>
</feature>
<sequence length="354" mass="39405">MIFQPSPKPWQKLVLITVLSSVFGTVLTGLTACQPQIKSTDNQTSSAPQLTIRSAHSSWIDERFQIEIVNMGLEKLGYKIASPKELDYPALYLAIANGDLDYSTVYYDPAHQLFFENAGGQAKLQPVGIITPDGIAGYQIDQKTATKYNIKNIAQLQDPKLAKLFDSDGDGKANLVGCTPGWVCELAIDHQIKAYGLEQTVEQDRGNYAALMADAIARYQQGQSIIFFAYNPHWIGAVFQPDRDVVWLEVPFTSLPESMGKITAKDTVMNGKNFGLVRTQQRIVANPNFLAKNPVAKRWFELVKIPVADMNAESLRIKNGENRVKDIRRHGAEWVSQNQALFDSWLAQAKQAAE</sequence>
<gene>
    <name evidence="2" type="primary">proX</name>
    <name evidence="2" type="ORF">ABWT76_001760</name>
</gene>
<dbReference type="SUPFAM" id="SSF53850">
    <property type="entry name" value="Periplasmic binding protein-like II"/>
    <property type="match status" value="1"/>
</dbReference>
<dbReference type="NCBIfam" id="NF008334">
    <property type="entry name" value="PRK11119.1"/>
    <property type="match status" value="1"/>
</dbReference>
<dbReference type="AlphaFoldDB" id="A0AAU8JKF1"/>
<accession>A0AAU8JKF1</accession>
<dbReference type="GO" id="GO:0043190">
    <property type="term" value="C:ATP-binding cassette (ABC) transporter complex"/>
    <property type="evidence" value="ECO:0007669"/>
    <property type="project" value="InterPro"/>
</dbReference>
<name>A0AAU8JKF1_9CYAN</name>
<dbReference type="Pfam" id="PF04069">
    <property type="entry name" value="OpuAC"/>
    <property type="match status" value="1"/>
</dbReference>
<dbReference type="Gene3D" id="3.40.190.10">
    <property type="entry name" value="Periplasmic binding protein-like II"/>
    <property type="match status" value="1"/>
</dbReference>
<proteinExistence type="predicted"/>
<evidence type="ECO:0000259" key="1">
    <source>
        <dbReference type="Pfam" id="PF04069"/>
    </source>
</evidence>
<dbReference type="Gene3D" id="3.40.190.100">
    <property type="entry name" value="Glycine betaine-binding periplasmic protein, domain 2"/>
    <property type="match status" value="1"/>
</dbReference>